<dbReference type="FunFam" id="3.30.70.580:FF:000007">
    <property type="entry name" value="tRNA pseudouridine synthase"/>
    <property type="match status" value="1"/>
</dbReference>
<feature type="domain" description="Pseudouridine synthase I TruA alpha/beta" evidence="5">
    <location>
        <begin position="275"/>
        <end position="390"/>
    </location>
</feature>
<evidence type="ECO:0000313" key="6">
    <source>
        <dbReference type="EnsemblMetazoa" id="GMOY009309-PA"/>
    </source>
</evidence>
<reference evidence="6" key="1">
    <citation type="submission" date="2020-05" db="UniProtKB">
        <authorList>
            <consortium name="EnsemblMetazoa"/>
        </authorList>
    </citation>
    <scope>IDENTIFICATION</scope>
    <source>
        <strain evidence="6">Yale</strain>
    </source>
</reference>
<dbReference type="Gene3D" id="3.30.70.660">
    <property type="entry name" value="Pseudouridine synthase I, catalytic domain, C-terminal subdomain"/>
    <property type="match status" value="1"/>
</dbReference>
<dbReference type="GO" id="GO:0009982">
    <property type="term" value="F:pseudouridine synthase activity"/>
    <property type="evidence" value="ECO:0007669"/>
    <property type="project" value="InterPro"/>
</dbReference>
<dbReference type="InterPro" id="IPR041707">
    <property type="entry name" value="Pus3-like"/>
</dbReference>
<dbReference type="InterPro" id="IPR001406">
    <property type="entry name" value="PsdUridine_synth_TruA"/>
</dbReference>
<feature type="region of interest" description="Disordered" evidence="4">
    <location>
        <begin position="94"/>
        <end position="120"/>
    </location>
</feature>
<dbReference type="InterPro" id="IPR020094">
    <property type="entry name" value="TruA/RsuA/RluB/E/F_N"/>
</dbReference>
<keyword evidence="3" id="KW-0413">Isomerase</keyword>
<dbReference type="PhylomeDB" id="A0A1B0G7L7"/>
<dbReference type="EMBL" id="CCAG010016883">
    <property type="status" value="NOT_ANNOTATED_CDS"/>
    <property type="molecule type" value="Genomic_DNA"/>
</dbReference>
<dbReference type="STRING" id="37546.A0A1B0G7L7"/>
<dbReference type="InterPro" id="IPR020095">
    <property type="entry name" value="PsdUridine_synth_TruA_C"/>
</dbReference>
<name>A0A1B0G7L7_GLOMM</name>
<evidence type="ECO:0000256" key="1">
    <source>
        <dbReference type="ARBA" id="ARBA00009375"/>
    </source>
</evidence>
<sequence length="521" mass="61528">MDLIWNLCLLQYILQRCRQYIIFVYKIIMSVKVQICRRLKDLTRDDLEKLTKTELVEKVIQLQSYNRQLKNILHKKLNESDNGDVIKLTESGELSKDSGTEGIEGIETMPTTEPNQEKSSSRKFDFSKTFKRHVLLKFLYFGWDYQGFACQEDSNNTIEFHLFKALTRTCLIESRSSANYHRCGRTDKKVSAFCQVISIDLRSKFPEKQQFEESCLEKEIDYCGIMNRVLPKNIRCISWMPIRNHLFSARFDCITRTYRYFFPKGNLNITAMQDACKLLQRHTDFRNLCKMDVHNGVTNYVRHIEAANVRLCPHENESKNKGYAMHYLEIKANAFLWHQIRCIMTVLLLIGQEKEEPSVINELLNVEKNPCKPQYTPAMGFPLNLYHCEFRDKSEQKAMSESQQGRRDLRDLTKWLHNENNLRRLIEILQSEWSQAQIKATMVRSTLYDLEQLLEKEFNAIDVNFQTSLLQDNVKSKSYQKLMSRKRCESLNNRIEHFVKKQRLTVPKQKDSVEEQELSMP</sequence>
<dbReference type="PANTHER" id="PTHR11142">
    <property type="entry name" value="PSEUDOURIDYLATE SYNTHASE"/>
    <property type="match status" value="1"/>
</dbReference>
<dbReference type="EnsemblMetazoa" id="GMOY009309-RA">
    <property type="protein sequence ID" value="GMOY009309-PA"/>
    <property type="gene ID" value="GMOY009309"/>
</dbReference>
<dbReference type="Gene3D" id="3.30.70.580">
    <property type="entry name" value="Pseudouridine synthase I, catalytic domain, N-terminal subdomain"/>
    <property type="match status" value="1"/>
</dbReference>
<dbReference type="Proteomes" id="UP000092444">
    <property type="component" value="Unassembled WGS sequence"/>
</dbReference>
<dbReference type="CDD" id="cd02569">
    <property type="entry name" value="PseudoU_synth_ScPus3"/>
    <property type="match status" value="1"/>
</dbReference>
<dbReference type="GO" id="GO:0005737">
    <property type="term" value="C:cytoplasm"/>
    <property type="evidence" value="ECO:0007669"/>
    <property type="project" value="TreeGrafter"/>
</dbReference>
<keyword evidence="7" id="KW-1185">Reference proteome</keyword>
<keyword evidence="2" id="KW-0819">tRNA processing</keyword>
<dbReference type="InterPro" id="IPR020103">
    <property type="entry name" value="PsdUridine_synth_cat_dom_sf"/>
</dbReference>
<proteinExistence type="inferred from homology"/>
<dbReference type="GO" id="GO:0031119">
    <property type="term" value="P:tRNA pseudouridine synthesis"/>
    <property type="evidence" value="ECO:0007669"/>
    <property type="project" value="TreeGrafter"/>
</dbReference>
<evidence type="ECO:0000256" key="2">
    <source>
        <dbReference type="ARBA" id="ARBA00022694"/>
    </source>
</evidence>
<protein>
    <recommendedName>
        <fullName evidence="5">Pseudouridine synthase I TruA alpha/beta domain-containing protein</fullName>
    </recommendedName>
</protein>
<dbReference type="AlphaFoldDB" id="A0A1B0G7L7"/>
<dbReference type="GO" id="GO:0003723">
    <property type="term" value="F:RNA binding"/>
    <property type="evidence" value="ECO:0007669"/>
    <property type="project" value="InterPro"/>
</dbReference>
<evidence type="ECO:0000256" key="4">
    <source>
        <dbReference type="SAM" id="MobiDB-lite"/>
    </source>
</evidence>
<comment type="similarity">
    <text evidence="1">Belongs to the tRNA pseudouridine synthase TruA family.</text>
</comment>
<dbReference type="Pfam" id="PF01416">
    <property type="entry name" value="PseudoU_synth_1"/>
    <property type="match status" value="1"/>
</dbReference>
<organism evidence="6 7">
    <name type="scientific">Glossina morsitans morsitans</name>
    <name type="common">Savannah tsetse fly</name>
    <dbReference type="NCBI Taxonomy" id="37546"/>
    <lineage>
        <taxon>Eukaryota</taxon>
        <taxon>Metazoa</taxon>
        <taxon>Ecdysozoa</taxon>
        <taxon>Arthropoda</taxon>
        <taxon>Hexapoda</taxon>
        <taxon>Insecta</taxon>
        <taxon>Pterygota</taxon>
        <taxon>Neoptera</taxon>
        <taxon>Endopterygota</taxon>
        <taxon>Diptera</taxon>
        <taxon>Brachycera</taxon>
        <taxon>Muscomorpha</taxon>
        <taxon>Hippoboscoidea</taxon>
        <taxon>Glossinidae</taxon>
        <taxon>Glossina</taxon>
    </lineage>
</organism>
<evidence type="ECO:0000313" key="7">
    <source>
        <dbReference type="Proteomes" id="UP000092444"/>
    </source>
</evidence>
<dbReference type="PANTHER" id="PTHR11142:SF5">
    <property type="entry name" value="TRNA PSEUDOURIDINE(38_39) SYNTHASE"/>
    <property type="match status" value="1"/>
</dbReference>
<dbReference type="GO" id="GO:1990481">
    <property type="term" value="P:mRNA pseudouridine synthesis"/>
    <property type="evidence" value="ECO:0007669"/>
    <property type="project" value="TreeGrafter"/>
</dbReference>
<accession>A0A1B0G7L7</accession>
<dbReference type="GO" id="GO:0005634">
    <property type="term" value="C:nucleus"/>
    <property type="evidence" value="ECO:0007669"/>
    <property type="project" value="TreeGrafter"/>
</dbReference>
<evidence type="ECO:0000259" key="5">
    <source>
        <dbReference type="Pfam" id="PF01416"/>
    </source>
</evidence>
<dbReference type="SUPFAM" id="SSF55120">
    <property type="entry name" value="Pseudouridine synthase"/>
    <property type="match status" value="1"/>
</dbReference>
<evidence type="ECO:0000256" key="3">
    <source>
        <dbReference type="ARBA" id="ARBA00023235"/>
    </source>
</evidence>
<dbReference type="VEuPathDB" id="VectorBase:GMOY009309"/>
<dbReference type="InterPro" id="IPR020097">
    <property type="entry name" value="PsdUridine_synth_TruA_a/b_dom"/>
</dbReference>